<dbReference type="PANTHER" id="PTHR43460:SF1">
    <property type="entry name" value="METHYLTRANSFERASE TYPE 11 DOMAIN-CONTAINING PROTEIN"/>
    <property type="match status" value="1"/>
</dbReference>
<dbReference type="GO" id="GO:0008757">
    <property type="term" value="F:S-adenosylmethionine-dependent methyltransferase activity"/>
    <property type="evidence" value="ECO:0007669"/>
    <property type="project" value="InterPro"/>
</dbReference>
<evidence type="ECO:0000256" key="1">
    <source>
        <dbReference type="PIRSR" id="PIRSR018249-1"/>
    </source>
</evidence>
<reference evidence="5 6" key="1">
    <citation type="submission" date="2018-08" db="EMBL/GenBank/DDBJ databases">
        <title>A genome reference for cultivated species of the human gut microbiota.</title>
        <authorList>
            <person name="Zou Y."/>
            <person name="Xue W."/>
            <person name="Luo G."/>
        </authorList>
    </citation>
    <scope>NUCLEOTIDE SEQUENCE [LARGE SCALE GENOMIC DNA]</scope>
    <source>
        <strain evidence="5 6">TF08-14</strain>
    </source>
</reference>
<dbReference type="GO" id="GO:0046872">
    <property type="term" value="F:metal ion binding"/>
    <property type="evidence" value="ECO:0007669"/>
    <property type="project" value="UniProtKB-KW"/>
</dbReference>
<evidence type="ECO:0000259" key="3">
    <source>
        <dbReference type="Pfam" id="PF08241"/>
    </source>
</evidence>
<dbReference type="Pfam" id="PF08241">
    <property type="entry name" value="Methyltransf_11"/>
    <property type="match status" value="1"/>
</dbReference>
<name>A0A3E4QPC1_9ACTN</name>
<evidence type="ECO:0000256" key="2">
    <source>
        <dbReference type="PIRSR" id="PIRSR018249-2"/>
    </source>
</evidence>
<dbReference type="Proteomes" id="UP000260943">
    <property type="component" value="Unassembled WGS sequence"/>
</dbReference>
<dbReference type="AlphaFoldDB" id="A0A3E4QPC1"/>
<dbReference type="SUPFAM" id="SSF53335">
    <property type="entry name" value="S-adenosyl-L-methionine-dependent methyltransferases"/>
    <property type="match status" value="1"/>
</dbReference>
<gene>
    <name evidence="5" type="ORF">DXC81_09720</name>
</gene>
<keyword evidence="1" id="KW-0862">Zinc</keyword>
<dbReference type="GO" id="GO:0032259">
    <property type="term" value="P:methylation"/>
    <property type="evidence" value="ECO:0007669"/>
    <property type="project" value="UniProtKB-KW"/>
</dbReference>
<sequence length="280" mass="30402">MARPGIQKHLDIACLLRCPHCGEPMHARQSDVACDQGHSYPVAAKGYLTLLDRVPALKGYDRAFFEARQRIFQAGHYRDLMDQVCLQVRRALGNVDGVGTVVDAGCGEGAYTKAVQAACHSLTIGLDLAKDGIQCAARGGGEERWIVADLASIPLADHAADVIVNVFTPANYAEFSRVLKPGGWLIKVVPAANHMRELRELVQERLARKTFDDHGVAEHMEQSFGLAERISVTQTTPVAPLEATDLIKMSPVAFNMDEDSLDASALDSITVDAEILIART</sequence>
<dbReference type="InterPro" id="IPR048647">
    <property type="entry name" value="RlmA_N"/>
</dbReference>
<feature type="binding site" evidence="1">
    <location>
        <position position="34"/>
    </location>
    <ligand>
        <name>Zn(2+)</name>
        <dbReference type="ChEBI" id="CHEBI:29105"/>
    </ligand>
</feature>
<feature type="binding site" evidence="2">
    <location>
        <begin position="108"/>
        <end position="109"/>
    </location>
    <ligand>
        <name>S-adenosyl-L-methionine</name>
        <dbReference type="ChEBI" id="CHEBI:59789"/>
    </ligand>
</feature>
<dbReference type="RefSeq" id="WP_117680214.1">
    <property type="nucleotide sequence ID" value="NZ_QSRJ01000013.1"/>
</dbReference>
<keyword evidence="2" id="KW-0949">S-adenosyl-L-methionine</keyword>
<dbReference type="InterPro" id="IPR013216">
    <property type="entry name" value="Methyltransf_11"/>
</dbReference>
<evidence type="ECO:0000313" key="6">
    <source>
        <dbReference type="Proteomes" id="UP000260943"/>
    </source>
</evidence>
<keyword evidence="5" id="KW-0489">Methyltransferase</keyword>
<feature type="domain" description="Methyltransferase type 11" evidence="3">
    <location>
        <begin position="102"/>
        <end position="186"/>
    </location>
</feature>
<protein>
    <submittedName>
        <fullName evidence="5">Methyltransferase domain-containing protein</fullName>
    </submittedName>
</protein>
<dbReference type="CDD" id="cd02440">
    <property type="entry name" value="AdoMet_MTases"/>
    <property type="match status" value="1"/>
</dbReference>
<keyword evidence="5" id="KW-0808">Transferase</keyword>
<feature type="binding site" evidence="1">
    <location>
        <position position="21"/>
    </location>
    <ligand>
        <name>Zn(2+)</name>
        <dbReference type="ChEBI" id="CHEBI:29105"/>
    </ligand>
</feature>
<dbReference type="Pfam" id="PF21302">
    <property type="entry name" value="Zn_ribbon_RlmA"/>
    <property type="match status" value="1"/>
</dbReference>
<dbReference type="PANTHER" id="PTHR43460">
    <property type="entry name" value="METHYLTRANSFERASE"/>
    <property type="match status" value="1"/>
</dbReference>
<feature type="binding site" evidence="1">
    <location>
        <position position="18"/>
    </location>
    <ligand>
        <name>Zn(2+)</name>
        <dbReference type="ChEBI" id="CHEBI:29105"/>
    </ligand>
</feature>
<accession>A0A3E4QPC1</accession>
<dbReference type="PIRSF" id="PIRSF018249">
    <property type="entry name" value="MyrA_prd"/>
    <property type="match status" value="1"/>
</dbReference>
<organism evidence="5 6">
    <name type="scientific">Collinsella tanakaei</name>
    <dbReference type="NCBI Taxonomy" id="626935"/>
    <lineage>
        <taxon>Bacteria</taxon>
        <taxon>Bacillati</taxon>
        <taxon>Actinomycetota</taxon>
        <taxon>Coriobacteriia</taxon>
        <taxon>Coriobacteriales</taxon>
        <taxon>Coriobacteriaceae</taxon>
        <taxon>Collinsella</taxon>
    </lineage>
</organism>
<dbReference type="InterPro" id="IPR029063">
    <property type="entry name" value="SAM-dependent_MTases_sf"/>
</dbReference>
<keyword evidence="1" id="KW-0479">Metal-binding</keyword>
<proteinExistence type="predicted"/>
<feature type="domain" description="23S rRNA (guanine(745)-N(1))-methyltransferase N-terminal" evidence="4">
    <location>
        <begin position="17"/>
        <end position="51"/>
    </location>
</feature>
<feature type="binding site" evidence="1">
    <location>
        <position position="38"/>
    </location>
    <ligand>
        <name>Zn(2+)</name>
        <dbReference type="ChEBI" id="CHEBI:29105"/>
    </ligand>
</feature>
<evidence type="ECO:0000313" key="5">
    <source>
        <dbReference type="EMBL" id="RGL08071.1"/>
    </source>
</evidence>
<dbReference type="Gene3D" id="3.40.50.150">
    <property type="entry name" value="Vaccinia Virus protein VP39"/>
    <property type="match status" value="1"/>
</dbReference>
<comment type="caution">
    <text evidence="5">The sequence shown here is derived from an EMBL/GenBank/DDBJ whole genome shotgun (WGS) entry which is preliminary data.</text>
</comment>
<dbReference type="InterPro" id="IPR052939">
    <property type="entry name" value="23S_rRNA_MeTrnsfrase_RlmA"/>
</dbReference>
<dbReference type="EMBL" id="QSRJ01000013">
    <property type="protein sequence ID" value="RGL08071.1"/>
    <property type="molecule type" value="Genomic_DNA"/>
</dbReference>
<feature type="binding site" evidence="2">
    <location>
        <position position="77"/>
    </location>
    <ligand>
        <name>S-adenosyl-L-methionine</name>
        <dbReference type="ChEBI" id="CHEBI:59789"/>
    </ligand>
</feature>
<feature type="binding site" evidence="2">
    <location>
        <position position="194"/>
    </location>
    <ligand>
        <name>S-adenosyl-L-methionine</name>
        <dbReference type="ChEBI" id="CHEBI:59789"/>
    </ligand>
</feature>
<dbReference type="InterPro" id="IPR016718">
    <property type="entry name" value="rRNA_m1G-MeTrfase_A_prd"/>
</dbReference>
<evidence type="ECO:0000259" key="4">
    <source>
        <dbReference type="Pfam" id="PF21302"/>
    </source>
</evidence>